<dbReference type="OrthoDB" id="340550at2759"/>
<proteinExistence type="predicted"/>
<evidence type="ECO:0000313" key="3">
    <source>
        <dbReference type="Proteomes" id="UP000249056"/>
    </source>
</evidence>
<feature type="compositionally biased region" description="Polar residues" evidence="1">
    <location>
        <begin position="1"/>
        <end position="14"/>
    </location>
</feature>
<feature type="region of interest" description="Disordered" evidence="1">
    <location>
        <begin position="508"/>
        <end position="586"/>
    </location>
</feature>
<evidence type="ECO:0000313" key="2">
    <source>
        <dbReference type="EMBL" id="RAL67072.1"/>
    </source>
</evidence>
<feature type="compositionally biased region" description="Gly residues" evidence="1">
    <location>
        <begin position="554"/>
        <end position="567"/>
    </location>
</feature>
<feature type="compositionally biased region" description="Polar residues" evidence="1">
    <location>
        <begin position="399"/>
        <end position="409"/>
    </location>
</feature>
<keyword evidence="3" id="KW-1185">Reference proteome</keyword>
<accession>A0A395J3M1</accession>
<name>A0A395J3M1_9HELO</name>
<feature type="compositionally biased region" description="Polar residues" evidence="1">
    <location>
        <begin position="527"/>
        <end position="538"/>
    </location>
</feature>
<feature type="compositionally biased region" description="Basic and acidic residues" evidence="1">
    <location>
        <begin position="58"/>
        <end position="69"/>
    </location>
</feature>
<feature type="compositionally biased region" description="Polar residues" evidence="1">
    <location>
        <begin position="35"/>
        <end position="53"/>
    </location>
</feature>
<feature type="compositionally biased region" description="Polar residues" evidence="1">
    <location>
        <begin position="261"/>
        <end position="271"/>
    </location>
</feature>
<feature type="region of interest" description="Disordered" evidence="1">
    <location>
        <begin position="1"/>
        <end position="138"/>
    </location>
</feature>
<dbReference type="PANTHER" id="PTHR42106:SF1">
    <property type="match status" value="1"/>
</dbReference>
<dbReference type="Proteomes" id="UP000249056">
    <property type="component" value="Unassembled WGS sequence"/>
</dbReference>
<feature type="region of interest" description="Disordered" evidence="1">
    <location>
        <begin position="376"/>
        <end position="412"/>
    </location>
</feature>
<organism evidence="2 3">
    <name type="scientific">Monilinia fructigena</name>
    <dbReference type="NCBI Taxonomy" id="38457"/>
    <lineage>
        <taxon>Eukaryota</taxon>
        <taxon>Fungi</taxon>
        <taxon>Dikarya</taxon>
        <taxon>Ascomycota</taxon>
        <taxon>Pezizomycotina</taxon>
        <taxon>Leotiomycetes</taxon>
        <taxon>Helotiales</taxon>
        <taxon>Sclerotiniaceae</taxon>
        <taxon>Monilinia</taxon>
    </lineage>
</organism>
<sequence length="586" mass="63394">MFQNQPTEDMSSSMDIVEAEVNDKRAEANSRDTSRSPSKARSLSDGGQPTLSPSPKFCEPEKPVSKDDSTLSGSPITPRRPAFPRGLSLQMPQRDFMPLGSPAYINRVPLSPKLDQSQTYGSPTSVLPRRSRDSSPTITGRAMNIPNRKNGLHFTSVGEGSLWSAANPERMTVSNSLGSVNMMATDSSGSSSDDDDLMDADDIDDSIITTPQISRMTAPFGGIPNASPGGAWSGQSPAVNSLMNFQRSRLRNGRSRKESRSGSLASPTSKSPPAMRNIESGYFGREMAVDSFHSRRESISWAANQLHISGSESDDGALKSTLENVDGMPSTPGKDGQRGVIRRVVTRRGNMLPKTKGFARIRAALAEESAPVETEVRREAEVVRQTRESDMEFEPSRHPSISTSDNPRSSPIVGATQDSLEGIPEDDLMADASTSQLSDSFKQQVIRNSKGKEFWESFTDENSRTPPPNFNPRGSSSGTTIPIPLPPAPLPLKPLSLCAKLHIKRRRDDDLDPTSFKRRAVSPGMSVHNSPVLQSPMQRDTAPWGTRPTSNGEPGNGKSGLGNGGRRVGLQGMVDTNDGLMKMSIE</sequence>
<feature type="compositionally biased region" description="Polar residues" evidence="1">
    <location>
        <begin position="114"/>
        <end position="125"/>
    </location>
</feature>
<feature type="region of interest" description="Disordered" evidence="1">
    <location>
        <begin position="458"/>
        <end position="486"/>
    </location>
</feature>
<comment type="caution">
    <text evidence="2">The sequence shown here is derived from an EMBL/GenBank/DDBJ whole genome shotgun (WGS) entry which is preliminary data.</text>
</comment>
<dbReference type="EMBL" id="QKRW01000004">
    <property type="protein sequence ID" value="RAL67072.1"/>
    <property type="molecule type" value="Genomic_DNA"/>
</dbReference>
<gene>
    <name evidence="2" type="ORF">DID88_007852</name>
</gene>
<feature type="compositionally biased region" description="Basic and acidic residues" evidence="1">
    <location>
        <begin position="21"/>
        <end position="34"/>
    </location>
</feature>
<dbReference type="AlphaFoldDB" id="A0A395J3M1"/>
<protein>
    <submittedName>
        <fullName evidence="2">Uncharacterized protein</fullName>
    </submittedName>
</protein>
<reference evidence="2 3" key="1">
    <citation type="submission" date="2018-06" db="EMBL/GenBank/DDBJ databases">
        <title>Genome Sequence of the Brown Rot Fungal Pathogen Monilinia fructigena.</title>
        <authorList>
            <person name="Landi L."/>
            <person name="De Miccolis Angelini R.M."/>
            <person name="Pollastro S."/>
            <person name="Abate D."/>
            <person name="Faretra F."/>
            <person name="Romanazzi G."/>
        </authorList>
    </citation>
    <scope>NUCLEOTIDE SEQUENCE [LARGE SCALE GENOMIC DNA]</scope>
    <source>
        <strain evidence="2 3">Mfrg269</strain>
    </source>
</reference>
<feature type="region of interest" description="Disordered" evidence="1">
    <location>
        <begin position="249"/>
        <end position="277"/>
    </location>
</feature>
<feature type="region of interest" description="Disordered" evidence="1">
    <location>
        <begin position="310"/>
        <end position="337"/>
    </location>
</feature>
<evidence type="ECO:0000256" key="1">
    <source>
        <dbReference type="SAM" id="MobiDB-lite"/>
    </source>
</evidence>
<feature type="compositionally biased region" description="Basic and acidic residues" evidence="1">
    <location>
        <begin position="376"/>
        <end position="397"/>
    </location>
</feature>
<dbReference type="PANTHER" id="PTHR42106">
    <property type="entry name" value="CHROMOSOME 10, WHOLE GENOME SHOTGUN SEQUENCE"/>
    <property type="match status" value="1"/>
</dbReference>